<feature type="domain" description="ZipA C-terminal FtsZ-binding" evidence="2">
    <location>
        <begin position="207"/>
        <end position="334"/>
    </location>
</feature>
<evidence type="ECO:0000259" key="2">
    <source>
        <dbReference type="SMART" id="SM00771"/>
    </source>
</evidence>
<organism evidence="3 4">
    <name type="scientific">Sphaerotilus microaerophilus</name>
    <dbReference type="NCBI Taxonomy" id="2914710"/>
    <lineage>
        <taxon>Bacteria</taxon>
        <taxon>Pseudomonadati</taxon>
        <taxon>Pseudomonadota</taxon>
        <taxon>Betaproteobacteria</taxon>
        <taxon>Burkholderiales</taxon>
        <taxon>Sphaerotilaceae</taxon>
        <taxon>Sphaerotilus</taxon>
    </lineage>
</organism>
<reference evidence="3" key="1">
    <citation type="submission" date="2022-04" db="EMBL/GenBank/DDBJ databases">
        <title>Whole genome sequence of Sphaerotilus sp. FB-5.</title>
        <authorList>
            <person name="Takeda M."/>
            <person name="Narihara S."/>
            <person name="Akimoto M."/>
            <person name="Akimoto R."/>
            <person name="Nishiyashiki S."/>
            <person name="Murakami T."/>
        </authorList>
    </citation>
    <scope>NUCLEOTIDE SEQUENCE</scope>
    <source>
        <strain evidence="3">FB-5</strain>
    </source>
</reference>
<accession>A0ABN6PKH1</accession>
<dbReference type="SUPFAM" id="SSF64383">
    <property type="entry name" value="Cell-division protein ZipA, C-terminal domain"/>
    <property type="match status" value="1"/>
</dbReference>
<name>A0ABN6PKH1_9BURK</name>
<keyword evidence="4" id="KW-1185">Reference proteome</keyword>
<proteinExistence type="predicted"/>
<feature type="region of interest" description="Disordered" evidence="1">
    <location>
        <begin position="27"/>
        <end position="83"/>
    </location>
</feature>
<evidence type="ECO:0000313" key="3">
    <source>
        <dbReference type="EMBL" id="BDI05676.1"/>
    </source>
</evidence>
<dbReference type="RefSeq" id="WP_251969041.1">
    <property type="nucleotide sequence ID" value="NZ_AP025730.1"/>
</dbReference>
<dbReference type="EMBL" id="AP025730">
    <property type="protein sequence ID" value="BDI05676.1"/>
    <property type="molecule type" value="Genomic_DNA"/>
</dbReference>
<dbReference type="InterPro" id="IPR036765">
    <property type="entry name" value="ZipA_FtsZ-bd_C_sf"/>
</dbReference>
<gene>
    <name evidence="3" type="ORF">CATMQ487_26460</name>
</gene>
<dbReference type="Proteomes" id="UP001057498">
    <property type="component" value="Chromosome"/>
</dbReference>
<evidence type="ECO:0000256" key="1">
    <source>
        <dbReference type="SAM" id="MobiDB-lite"/>
    </source>
</evidence>
<protein>
    <recommendedName>
        <fullName evidence="2">ZipA C-terminal FtsZ-binding domain-containing protein</fullName>
    </recommendedName>
</protein>
<evidence type="ECO:0000313" key="4">
    <source>
        <dbReference type="Proteomes" id="UP001057498"/>
    </source>
</evidence>
<dbReference type="SMART" id="SM00771">
    <property type="entry name" value="ZipA_C"/>
    <property type="match status" value="1"/>
</dbReference>
<feature type="compositionally biased region" description="Basic and acidic residues" evidence="1">
    <location>
        <begin position="43"/>
        <end position="53"/>
    </location>
</feature>
<dbReference type="InterPro" id="IPR007449">
    <property type="entry name" value="ZipA_FtsZ-bd_C"/>
</dbReference>
<sequence length="358" mass="38409">MKSLQLWLAVLGGLVLAAVIAHGAWQTRRAGGGRRLPPLDPAPSRHLEPRFDDAGLAATEGAPTPDGDRDGAAPVPPKPPRRVHTAPRIDALVDAVAALALDQNVSGETLIAHLPPSRRAGGKPFIIEGRHSETGEWEPPAPDTWYREVQAGVQLANRLGPLNEIEYSEFVQKIQAFADAIGAMPDFPDMLDVVARARELDAFASEHDAQLAMRLQPRRNPWPLPFVQQHASRHGFVPGATPGRLVLPGNDEGAPPMLALQFDPQAALADDPRLARVDEVTLVFDVPHTAAAEQPFNAWCAAGRALALGLDALVSDDKGQPLHPDAFPMVGSELGELYEHLAERDLPAGSAAARRLFS</sequence>